<protein>
    <submittedName>
        <fullName evidence="2">Oxidoreductase, zinc-binding dehydrogenase</fullName>
    </submittedName>
</protein>
<dbReference type="InterPro" id="IPR013154">
    <property type="entry name" value="ADH-like_N"/>
</dbReference>
<proteinExistence type="predicted"/>
<feature type="domain" description="Alcohol dehydrogenase-like N-terminal" evidence="1">
    <location>
        <begin position="27"/>
        <end position="72"/>
    </location>
</feature>
<accession>A0A0U1CX09</accession>
<dbReference type="InterPro" id="IPR011032">
    <property type="entry name" value="GroES-like_sf"/>
</dbReference>
<dbReference type="Proteomes" id="UP000182227">
    <property type="component" value="Unassembled WGS sequence"/>
</dbReference>
<reference evidence="2 3" key="1">
    <citation type="submission" date="2015-03" db="EMBL/GenBank/DDBJ databases">
        <authorList>
            <person name="Murphy D."/>
        </authorList>
    </citation>
    <scope>NUCLEOTIDE SEQUENCE [LARGE SCALE GENOMIC DNA]</scope>
    <source>
        <strain evidence="2 3">D16</strain>
    </source>
</reference>
<dbReference type="Gene3D" id="3.90.180.10">
    <property type="entry name" value="Medium-chain alcohol dehydrogenases, catalytic domain"/>
    <property type="match status" value="1"/>
</dbReference>
<evidence type="ECO:0000313" key="3">
    <source>
        <dbReference type="Proteomes" id="UP000182227"/>
    </source>
</evidence>
<gene>
    <name evidence="2" type="ORF">BN970_00522</name>
</gene>
<evidence type="ECO:0000313" key="2">
    <source>
        <dbReference type="EMBL" id="CQD03653.1"/>
    </source>
</evidence>
<dbReference type="SUPFAM" id="SSF50129">
    <property type="entry name" value="GroES-like"/>
    <property type="match status" value="1"/>
</dbReference>
<evidence type="ECO:0000259" key="1">
    <source>
        <dbReference type="Pfam" id="PF08240"/>
    </source>
</evidence>
<organism evidence="2 3">
    <name type="scientific">Mycolicibacterium conceptionense</name>
    <dbReference type="NCBI Taxonomy" id="451644"/>
    <lineage>
        <taxon>Bacteria</taxon>
        <taxon>Bacillati</taxon>
        <taxon>Actinomycetota</taxon>
        <taxon>Actinomycetes</taxon>
        <taxon>Mycobacteriales</taxon>
        <taxon>Mycobacteriaceae</taxon>
        <taxon>Mycolicibacterium</taxon>
    </lineage>
</organism>
<sequence>MKALVAQALTGTSGLAYVDVDNPVSSDMVVIDVGAAGVCFPDLLLLRGEYQLRLEPPFIPGMEVAGTVRSAPEAPGSPRASGCRR</sequence>
<dbReference type="EMBL" id="CTEF01000001">
    <property type="protein sequence ID" value="CQD03653.1"/>
    <property type="molecule type" value="Genomic_DNA"/>
</dbReference>
<dbReference type="AlphaFoldDB" id="A0A0U1CX09"/>
<name>A0A0U1CX09_9MYCO</name>
<dbReference type="Pfam" id="PF08240">
    <property type="entry name" value="ADH_N"/>
    <property type="match status" value="1"/>
</dbReference>